<dbReference type="Proteomes" id="UP001499987">
    <property type="component" value="Unassembled WGS sequence"/>
</dbReference>
<keyword evidence="5" id="KW-0717">Septation</keyword>
<evidence type="ECO:0000256" key="3">
    <source>
        <dbReference type="ARBA" id="ARBA00022618"/>
    </source>
</evidence>
<proteinExistence type="inferred from homology"/>
<evidence type="ECO:0000256" key="4">
    <source>
        <dbReference type="ARBA" id="ARBA00022969"/>
    </source>
</evidence>
<dbReference type="InterPro" id="IPR038658">
    <property type="entry name" value="SsgB_sf"/>
</dbReference>
<reference evidence="8" key="1">
    <citation type="journal article" date="2019" name="Int. J. Syst. Evol. Microbiol.">
        <title>The Global Catalogue of Microorganisms (GCM) 10K type strain sequencing project: providing services to taxonomists for standard genome sequencing and annotation.</title>
        <authorList>
            <consortium name="The Broad Institute Genomics Platform"/>
            <consortium name="The Broad Institute Genome Sequencing Center for Infectious Disease"/>
            <person name="Wu L."/>
            <person name="Ma J."/>
        </authorList>
    </citation>
    <scope>NUCLEOTIDE SEQUENCE [LARGE SCALE GENOMIC DNA]</scope>
    <source>
        <strain evidence="8">JCM 13002</strain>
    </source>
</reference>
<dbReference type="EMBL" id="BAAALD010000122">
    <property type="protein sequence ID" value="GAA1121053.1"/>
    <property type="molecule type" value="Genomic_DNA"/>
</dbReference>
<comment type="caution">
    <text evidence="7">The sequence shown here is derived from an EMBL/GenBank/DDBJ whole genome shotgun (WGS) entry which is preliminary data.</text>
</comment>
<evidence type="ECO:0000256" key="5">
    <source>
        <dbReference type="ARBA" id="ARBA00023210"/>
    </source>
</evidence>
<protein>
    <submittedName>
        <fullName evidence="7">SsgA family sporulation/cell division regulator</fullName>
    </submittedName>
</protein>
<dbReference type="Pfam" id="PF04686">
    <property type="entry name" value="SsgA"/>
    <property type="match status" value="1"/>
</dbReference>
<keyword evidence="6" id="KW-0131">Cell cycle</keyword>
<keyword evidence="3" id="KW-0132">Cell division</keyword>
<gene>
    <name evidence="7" type="ORF">GCM10009663_70810</name>
</gene>
<evidence type="ECO:0000256" key="6">
    <source>
        <dbReference type="ARBA" id="ARBA00023306"/>
    </source>
</evidence>
<keyword evidence="8" id="KW-1185">Reference proteome</keyword>
<dbReference type="Gene3D" id="2.30.31.20">
    <property type="entry name" value="Sporulation-specific cell division protein SsgB"/>
    <property type="match status" value="1"/>
</dbReference>
<dbReference type="InterPro" id="IPR006776">
    <property type="entry name" value="SsgB"/>
</dbReference>
<accession>A0ABP4ESN7</accession>
<comment type="subcellular location">
    <subcellularLocation>
        <location evidence="1">Cell septum</location>
    </subcellularLocation>
</comment>
<organism evidence="7 8">
    <name type="scientific">Kitasatospora arboriphila</name>
    <dbReference type="NCBI Taxonomy" id="258052"/>
    <lineage>
        <taxon>Bacteria</taxon>
        <taxon>Bacillati</taxon>
        <taxon>Actinomycetota</taxon>
        <taxon>Actinomycetes</taxon>
        <taxon>Kitasatosporales</taxon>
        <taxon>Streptomycetaceae</taxon>
        <taxon>Kitasatospora</taxon>
    </lineage>
</organism>
<name>A0ABP4ESN7_9ACTN</name>
<evidence type="ECO:0000256" key="2">
    <source>
        <dbReference type="ARBA" id="ARBA00009323"/>
    </source>
</evidence>
<comment type="similarity">
    <text evidence="2">Belongs to the SsgA family.</text>
</comment>
<keyword evidence="4" id="KW-0749">Sporulation</keyword>
<evidence type="ECO:0000256" key="1">
    <source>
        <dbReference type="ARBA" id="ARBA00004431"/>
    </source>
</evidence>
<evidence type="ECO:0000313" key="7">
    <source>
        <dbReference type="EMBL" id="GAA1121053.1"/>
    </source>
</evidence>
<sequence length="147" mass="16168">MVETIERHTTARICGTRPRRVRVVLRYRTDDPYAVALCFPGPARLTETLVVEDGGAVEDGPRWTVGRDLLAEGRYGCAGAGDLRVRPDEDGGVLLEWRCPGGGADVRLGTAELGAFLDRTYRAVPAGCESAFVDWPHTPEEFLRRIV</sequence>
<evidence type="ECO:0000313" key="8">
    <source>
        <dbReference type="Proteomes" id="UP001499987"/>
    </source>
</evidence>
<dbReference type="RefSeq" id="WP_344627848.1">
    <property type="nucleotide sequence ID" value="NZ_BAAALD010000122.1"/>
</dbReference>